<dbReference type="SMART" id="SM00448">
    <property type="entry name" value="REC"/>
    <property type="match status" value="1"/>
</dbReference>
<reference evidence="4 5" key="1">
    <citation type="journal article" date="2020" name="ISME J.">
        <title>Comparative genomics reveals insights into cyanobacterial evolution and habitat adaptation.</title>
        <authorList>
            <person name="Chen M.Y."/>
            <person name="Teng W.K."/>
            <person name="Zhao L."/>
            <person name="Hu C.X."/>
            <person name="Zhou Y.K."/>
            <person name="Han B.P."/>
            <person name="Song L.R."/>
            <person name="Shu W.S."/>
        </authorList>
    </citation>
    <scope>NUCLEOTIDE SEQUENCE [LARGE SCALE GENOMIC DNA]</scope>
    <source>
        <strain evidence="4 5">FACHB-723</strain>
    </source>
</reference>
<dbReference type="InterPro" id="IPR011006">
    <property type="entry name" value="CheY-like_superfamily"/>
</dbReference>
<dbReference type="InterPro" id="IPR024186">
    <property type="entry name" value="Sig_transdc_resp-reg_PatA"/>
</dbReference>
<dbReference type="SUPFAM" id="SSF52172">
    <property type="entry name" value="CheY-like"/>
    <property type="match status" value="1"/>
</dbReference>
<feature type="modified residue" description="4-aspartylphosphate" evidence="2">
    <location>
        <position position="309"/>
    </location>
</feature>
<proteinExistence type="predicted"/>
<evidence type="ECO:0000313" key="5">
    <source>
        <dbReference type="Proteomes" id="UP000642094"/>
    </source>
</evidence>
<evidence type="ECO:0000313" key="4">
    <source>
        <dbReference type="EMBL" id="MBD2188673.1"/>
    </source>
</evidence>
<dbReference type="RefSeq" id="WP_190403523.1">
    <property type="nucleotide sequence ID" value="NZ_JACJQB010000020.1"/>
</dbReference>
<sequence>MQGNLNNPYKLLQLIAQRELTGCVSISTPEDSSTVWQLYVGGARLYFATVNGYHPERFNFIWKQINQSSELPNFDPDKSEYENLYTWQVDNHLSLTEFRQILLHFSREAIIQAISHSKAYVKFEPRACIKPVLIAAPLADLVSPITDHISFWRRLHTYIPSPFSKVYLAPNKIDEFSNCWDSSNNTQIGEGSARDFSLATWVELLEQKLNIYEICDRLGTEPHALSLFLYSLIEKRVLEVLNSETEANNEIISEETQQPLIACIDDSNTVQKQVKMVLEASGFRVLGITDPTSCLTSLIRQKPALILMDITMPEIDGYELCNMLRQSRQMKSVPIVMFTGRDGIIDRMRAQLVGANDYITKPVNVNTLLTKVQKLIQNDSKTINQINQQSLKAL</sequence>
<dbReference type="PANTHER" id="PTHR44591">
    <property type="entry name" value="STRESS RESPONSE REGULATOR PROTEIN 1"/>
    <property type="match status" value="1"/>
</dbReference>
<dbReference type="Gene3D" id="3.40.50.2300">
    <property type="match status" value="1"/>
</dbReference>
<keyword evidence="1 2" id="KW-0597">Phosphoprotein</keyword>
<dbReference type="InterPro" id="IPR050595">
    <property type="entry name" value="Bact_response_regulator"/>
</dbReference>
<gene>
    <name evidence="4" type="ORF">H6F41_11020</name>
</gene>
<dbReference type="PROSITE" id="PS50110">
    <property type="entry name" value="RESPONSE_REGULATORY"/>
    <property type="match status" value="1"/>
</dbReference>
<dbReference type="Pfam" id="PF00072">
    <property type="entry name" value="Response_reg"/>
    <property type="match status" value="1"/>
</dbReference>
<evidence type="ECO:0000259" key="3">
    <source>
        <dbReference type="PROSITE" id="PS50110"/>
    </source>
</evidence>
<keyword evidence="5" id="KW-1185">Reference proteome</keyword>
<protein>
    <submittedName>
        <fullName evidence="4">Response regulator</fullName>
    </submittedName>
</protein>
<dbReference type="PANTHER" id="PTHR44591:SF23">
    <property type="entry name" value="CHEY SUBFAMILY"/>
    <property type="match status" value="1"/>
</dbReference>
<evidence type="ECO:0000256" key="1">
    <source>
        <dbReference type="ARBA" id="ARBA00022553"/>
    </source>
</evidence>
<name>A0ABR7ZXI1_9CYAN</name>
<evidence type="ECO:0000256" key="2">
    <source>
        <dbReference type="PROSITE-ProRule" id="PRU00169"/>
    </source>
</evidence>
<dbReference type="EMBL" id="JACJQB010000020">
    <property type="protein sequence ID" value="MBD2188673.1"/>
    <property type="molecule type" value="Genomic_DNA"/>
</dbReference>
<comment type="caution">
    <text evidence="4">The sequence shown here is derived from an EMBL/GenBank/DDBJ whole genome shotgun (WGS) entry which is preliminary data.</text>
</comment>
<accession>A0ABR7ZXI1</accession>
<feature type="domain" description="Response regulatory" evidence="3">
    <location>
        <begin position="260"/>
        <end position="376"/>
    </location>
</feature>
<dbReference type="InterPro" id="IPR001789">
    <property type="entry name" value="Sig_transdc_resp-reg_receiver"/>
</dbReference>
<dbReference type="Proteomes" id="UP000642094">
    <property type="component" value="Unassembled WGS sequence"/>
</dbReference>
<dbReference type="PIRSF" id="PIRSF005897">
    <property type="entry name" value="RR_PatA"/>
    <property type="match status" value="1"/>
</dbReference>
<organism evidence="4 5">
    <name type="scientific">Pseudanabaena mucicola FACHB-723</name>
    <dbReference type="NCBI Taxonomy" id="2692860"/>
    <lineage>
        <taxon>Bacteria</taxon>
        <taxon>Bacillati</taxon>
        <taxon>Cyanobacteriota</taxon>
        <taxon>Cyanophyceae</taxon>
        <taxon>Pseudanabaenales</taxon>
        <taxon>Pseudanabaenaceae</taxon>
        <taxon>Pseudanabaena</taxon>
    </lineage>
</organism>